<dbReference type="InterPro" id="IPR020471">
    <property type="entry name" value="AKR"/>
</dbReference>
<keyword evidence="6" id="KW-0732">Signal</keyword>
<evidence type="ECO:0000256" key="2">
    <source>
        <dbReference type="ARBA" id="ARBA00023002"/>
    </source>
</evidence>
<evidence type="ECO:0000256" key="1">
    <source>
        <dbReference type="ARBA" id="ARBA00007905"/>
    </source>
</evidence>
<feature type="binding site" evidence="4">
    <location>
        <position position="130"/>
    </location>
    <ligand>
        <name>substrate</name>
    </ligand>
</feature>
<feature type="chain" id="PRO_5044196728" evidence="6">
    <location>
        <begin position="17"/>
        <end position="296"/>
    </location>
</feature>
<feature type="site" description="Lowers pKa of active site Tyr" evidence="5">
    <location>
        <position position="95"/>
    </location>
</feature>
<evidence type="ECO:0000256" key="5">
    <source>
        <dbReference type="PIRSR" id="PIRSR000097-3"/>
    </source>
</evidence>
<sequence>MLLIVNILLYRGTAVAMSKRTIRDTLTLANSVQIPQLGFGVYKSPEAVCTRSCLTALENGYRHIDTAQFYGNEAQVGRAIQQSPVSRKDVFITTKVLVAEDSVEKTLEKCIDSVAKLDPDSGYVDLFLIHSPNSGAEKRKIMWHALERLYELGKTKSIGVSNFGIKHIEELKEFATLWPPHVNQIELHPWMQQREIVEYCQRHRIIVEAYCPLVRNTKADDATLVEAAKKHSVSTSNVLVRYCPQKGWVPLPKSDTPERIAANAKVFGFSLDDKDMAALDGLDQGPAGAIVQAVDN</sequence>
<evidence type="ECO:0000256" key="4">
    <source>
        <dbReference type="PIRSR" id="PIRSR000097-2"/>
    </source>
</evidence>
<feature type="domain" description="NADP-dependent oxidoreductase" evidence="7">
    <location>
        <begin position="55"/>
        <end position="283"/>
    </location>
</feature>
<comment type="caution">
    <text evidence="8">The sequence shown here is derived from an EMBL/GenBank/DDBJ whole genome shotgun (WGS) entry which is preliminary data.</text>
</comment>
<feature type="active site" description="Proton donor" evidence="3">
    <location>
        <position position="70"/>
    </location>
</feature>
<dbReference type="CDD" id="cd19071">
    <property type="entry name" value="AKR_AKR1-5-like"/>
    <property type="match status" value="1"/>
</dbReference>
<organism evidence="8 9">
    <name type="scientific">Purpureocillium lavendulum</name>
    <dbReference type="NCBI Taxonomy" id="1247861"/>
    <lineage>
        <taxon>Eukaryota</taxon>
        <taxon>Fungi</taxon>
        <taxon>Dikarya</taxon>
        <taxon>Ascomycota</taxon>
        <taxon>Pezizomycotina</taxon>
        <taxon>Sordariomycetes</taxon>
        <taxon>Hypocreomycetidae</taxon>
        <taxon>Hypocreales</taxon>
        <taxon>Ophiocordycipitaceae</taxon>
        <taxon>Purpureocillium</taxon>
    </lineage>
</organism>
<dbReference type="EMBL" id="JAQHRD010000006">
    <property type="protein sequence ID" value="KAJ6440214.1"/>
    <property type="molecule type" value="Genomic_DNA"/>
</dbReference>
<comment type="similarity">
    <text evidence="1">Belongs to the aldo/keto reductase family.</text>
</comment>
<keyword evidence="2" id="KW-0560">Oxidoreductase</keyword>
<dbReference type="FunFam" id="3.20.20.100:FF:000015">
    <property type="entry name" value="Oxidoreductase, aldo/keto reductase family"/>
    <property type="match status" value="1"/>
</dbReference>
<dbReference type="Gene3D" id="3.20.20.100">
    <property type="entry name" value="NADP-dependent oxidoreductase domain"/>
    <property type="match status" value="1"/>
</dbReference>
<dbReference type="InterPro" id="IPR036812">
    <property type="entry name" value="NAD(P)_OxRdtase_dom_sf"/>
</dbReference>
<dbReference type="InterPro" id="IPR018170">
    <property type="entry name" value="Aldo/ket_reductase_CS"/>
</dbReference>
<evidence type="ECO:0000313" key="9">
    <source>
        <dbReference type="Proteomes" id="UP001163105"/>
    </source>
</evidence>
<dbReference type="SUPFAM" id="SSF51430">
    <property type="entry name" value="NAD(P)-linked oxidoreductase"/>
    <property type="match status" value="1"/>
</dbReference>
<feature type="signal peptide" evidence="6">
    <location>
        <begin position="1"/>
        <end position="16"/>
    </location>
</feature>
<keyword evidence="9" id="KW-1185">Reference proteome</keyword>
<dbReference type="PANTHER" id="PTHR43827:SF13">
    <property type="entry name" value="ALDO_KETO REDUCTASE FAMILY PROTEIN"/>
    <property type="match status" value="1"/>
</dbReference>
<evidence type="ECO:0000313" key="8">
    <source>
        <dbReference type="EMBL" id="KAJ6440214.1"/>
    </source>
</evidence>
<protein>
    <submittedName>
        <fullName evidence="8">Alcohol dehydrogenase</fullName>
    </submittedName>
</protein>
<evidence type="ECO:0000256" key="3">
    <source>
        <dbReference type="PIRSR" id="PIRSR000097-1"/>
    </source>
</evidence>
<dbReference type="Proteomes" id="UP001163105">
    <property type="component" value="Unassembled WGS sequence"/>
</dbReference>
<dbReference type="GO" id="GO:0016491">
    <property type="term" value="F:oxidoreductase activity"/>
    <property type="evidence" value="ECO:0007669"/>
    <property type="project" value="UniProtKB-KW"/>
</dbReference>
<name>A0AB34FLF8_9HYPO</name>
<dbReference type="Pfam" id="PF00248">
    <property type="entry name" value="Aldo_ket_red"/>
    <property type="match status" value="1"/>
</dbReference>
<evidence type="ECO:0000256" key="6">
    <source>
        <dbReference type="SAM" id="SignalP"/>
    </source>
</evidence>
<dbReference type="PRINTS" id="PR00069">
    <property type="entry name" value="ALDKETRDTASE"/>
</dbReference>
<accession>A0AB34FLF8</accession>
<reference evidence="8" key="1">
    <citation type="submission" date="2023-01" db="EMBL/GenBank/DDBJ databases">
        <title>The growth and conidiation of Purpureocillium lavendulum are regulated by nitrogen source and histone H3K14 acetylation.</title>
        <authorList>
            <person name="Tang P."/>
            <person name="Han J."/>
            <person name="Zhang C."/>
            <person name="Tang P."/>
            <person name="Qi F."/>
            <person name="Zhang K."/>
            <person name="Liang L."/>
        </authorList>
    </citation>
    <scope>NUCLEOTIDE SEQUENCE</scope>
    <source>
        <strain evidence="8">YMF1.00683</strain>
    </source>
</reference>
<dbReference type="PIRSF" id="PIRSF000097">
    <property type="entry name" value="AKR"/>
    <property type="match status" value="1"/>
</dbReference>
<dbReference type="InterPro" id="IPR023210">
    <property type="entry name" value="NADP_OxRdtase_dom"/>
</dbReference>
<dbReference type="PROSITE" id="PS00062">
    <property type="entry name" value="ALDOKETO_REDUCTASE_2"/>
    <property type="match status" value="1"/>
</dbReference>
<evidence type="ECO:0000259" key="7">
    <source>
        <dbReference type="Pfam" id="PF00248"/>
    </source>
</evidence>
<dbReference type="PROSITE" id="PS00063">
    <property type="entry name" value="ALDOKETO_REDUCTASE_3"/>
    <property type="match status" value="1"/>
</dbReference>
<dbReference type="PROSITE" id="PS00798">
    <property type="entry name" value="ALDOKETO_REDUCTASE_1"/>
    <property type="match status" value="1"/>
</dbReference>
<dbReference type="PANTHER" id="PTHR43827">
    <property type="entry name" value="2,5-DIKETO-D-GLUCONIC ACID REDUCTASE"/>
    <property type="match status" value="1"/>
</dbReference>
<gene>
    <name evidence="8" type="ORF">O9K51_08105</name>
</gene>
<proteinExistence type="inferred from homology"/>
<dbReference type="AlphaFoldDB" id="A0AB34FLF8"/>